<evidence type="ECO:0000256" key="1">
    <source>
        <dbReference type="SAM" id="MobiDB-lite"/>
    </source>
</evidence>
<comment type="caution">
    <text evidence="3">The sequence shown here is derived from an EMBL/GenBank/DDBJ whole genome shotgun (WGS) entry which is preliminary data.</text>
</comment>
<protein>
    <recommendedName>
        <fullName evidence="5">Ig-like domain-containing protein</fullName>
    </recommendedName>
</protein>
<proteinExistence type="predicted"/>
<evidence type="ECO:0000313" key="4">
    <source>
        <dbReference type="Proteomes" id="UP001341245"/>
    </source>
</evidence>
<accession>A0ABR0TGB4</accession>
<evidence type="ECO:0000313" key="3">
    <source>
        <dbReference type="EMBL" id="KAK6002960.1"/>
    </source>
</evidence>
<gene>
    <name evidence="3" type="ORF">QM012_000805</name>
</gene>
<feature type="signal peptide" evidence="2">
    <location>
        <begin position="1"/>
        <end position="20"/>
    </location>
</feature>
<dbReference type="EMBL" id="JASGXD010000010">
    <property type="protein sequence ID" value="KAK6002960.1"/>
    <property type="molecule type" value="Genomic_DNA"/>
</dbReference>
<dbReference type="Gene3D" id="2.60.40.3010">
    <property type="match status" value="1"/>
</dbReference>
<feature type="chain" id="PRO_5045948871" description="Ig-like domain-containing protein" evidence="2">
    <location>
        <begin position="21"/>
        <end position="641"/>
    </location>
</feature>
<keyword evidence="2" id="KW-0732">Signal</keyword>
<sequence>MLFTALKFLTIALLGSRAAAQTVEPFILDGRLDSATATDGTYNSGGTISVNGYSITIPQNLQVQFPAAFAPFGDFASAGGFVGHEVSVIGNVVNGKAVAGLVQIGEYLLQFSSGTVESIDFAAGTMKIKGGPTIRINDPNGVYSVGYTKSPLYTADDENPSVTAFSGFPMCIPRSSSDPLCPSSNRPAGQSTFQAPDPLKMAPFQVGDYLEYSGINIGGTIVCYTIVAPNVQITTSGAPTYIRVEDAIVGIFDGTTTSEFGDSRFIGYTSDPNAAITVYAIDVDPCTGEETERSVGAASYKRGDVRNKWEWRAATTTTSKYTREYVLRASTGEKLTDNKINAGRYVQPVLEFLFPEANVPGIVPPVNDFSNFPFLAQGLGYDSQGNLFGQLNPWPGANAPATKSCAPYSPPASTSSTTASGAASASSAAASGTASASSDASTSATSTPSDSSSAAASPTVAVGGTQTTRPGVVVKLGFNVTNQADFAANDLTYSWTQVSGPSVTLSSATAASPSLTAPSGTAKATYIFNIKVSSAAAGTSGNANITVVSDPAVKDVVTIDSYTYNSSGGGQVTVTASTNIVGYNTNLKLYLTNTATGTATTMTYNGNGKYSISLTKTKKPANGITVASDGGGSKSTTQVTA</sequence>
<keyword evidence="4" id="KW-1185">Reference proteome</keyword>
<feature type="region of interest" description="Disordered" evidence="1">
    <location>
        <begin position="433"/>
        <end position="464"/>
    </location>
</feature>
<name>A0ABR0TGB4_AURPU</name>
<evidence type="ECO:0000256" key="2">
    <source>
        <dbReference type="SAM" id="SignalP"/>
    </source>
</evidence>
<organism evidence="3 4">
    <name type="scientific">Aureobasidium pullulans</name>
    <name type="common">Black yeast</name>
    <name type="synonym">Pullularia pullulans</name>
    <dbReference type="NCBI Taxonomy" id="5580"/>
    <lineage>
        <taxon>Eukaryota</taxon>
        <taxon>Fungi</taxon>
        <taxon>Dikarya</taxon>
        <taxon>Ascomycota</taxon>
        <taxon>Pezizomycotina</taxon>
        <taxon>Dothideomycetes</taxon>
        <taxon>Dothideomycetidae</taxon>
        <taxon>Dothideales</taxon>
        <taxon>Saccotheciaceae</taxon>
        <taxon>Aureobasidium</taxon>
    </lineage>
</organism>
<reference evidence="3 4" key="1">
    <citation type="submission" date="2023-11" db="EMBL/GenBank/DDBJ databases">
        <title>Draft genome sequence and annotation of the polyextremotolerant black yeast-like fungus Aureobasidium pullulans NRRL 62042.</title>
        <authorList>
            <person name="Dielentheis-Frenken M.R.E."/>
            <person name="Wibberg D."/>
            <person name="Blank L.M."/>
            <person name="Tiso T."/>
        </authorList>
    </citation>
    <scope>NUCLEOTIDE SEQUENCE [LARGE SCALE GENOMIC DNA]</scope>
    <source>
        <strain evidence="3 4">NRRL 62042</strain>
    </source>
</reference>
<dbReference type="Proteomes" id="UP001341245">
    <property type="component" value="Unassembled WGS sequence"/>
</dbReference>
<evidence type="ECO:0008006" key="5">
    <source>
        <dbReference type="Google" id="ProtNLM"/>
    </source>
</evidence>